<evidence type="ECO:0000313" key="1">
    <source>
        <dbReference type="Proteomes" id="UP000887576"/>
    </source>
</evidence>
<name>A0AC34R1Y1_9BILA</name>
<reference evidence="2" key="1">
    <citation type="submission" date="2022-11" db="UniProtKB">
        <authorList>
            <consortium name="WormBaseParasite"/>
        </authorList>
    </citation>
    <scope>IDENTIFICATION</scope>
</reference>
<protein>
    <submittedName>
        <fullName evidence="2">Coiled-coil domain-containing protein 58</fullName>
    </submittedName>
</protein>
<accession>A0AC34R1Y1</accession>
<organism evidence="1 2">
    <name type="scientific">Panagrolaimus sp. JU765</name>
    <dbReference type="NCBI Taxonomy" id="591449"/>
    <lineage>
        <taxon>Eukaryota</taxon>
        <taxon>Metazoa</taxon>
        <taxon>Ecdysozoa</taxon>
        <taxon>Nematoda</taxon>
        <taxon>Chromadorea</taxon>
        <taxon>Rhabditida</taxon>
        <taxon>Tylenchina</taxon>
        <taxon>Panagrolaimomorpha</taxon>
        <taxon>Panagrolaimoidea</taxon>
        <taxon>Panagrolaimidae</taxon>
        <taxon>Panagrolaimus</taxon>
    </lineage>
</organism>
<evidence type="ECO:0000313" key="2">
    <source>
        <dbReference type="WBParaSite" id="JU765_v2.g2568.t1"/>
    </source>
</evidence>
<sequence>MVTEAASVDCFDMVDFQRHIDKYRRLEDKIIFKLNCELPTKSFKTHRDAFAICSEIESKLENIRKERSELFARCLTENKTVVQKYHNDDSKHLLVRQANANLRQIRNEQTVDDIVIAQTEKVLQDRCRKEAIL</sequence>
<proteinExistence type="predicted"/>
<dbReference type="WBParaSite" id="JU765_v2.g2568.t1">
    <property type="protein sequence ID" value="JU765_v2.g2568.t1"/>
    <property type="gene ID" value="JU765_v2.g2568"/>
</dbReference>
<dbReference type="Proteomes" id="UP000887576">
    <property type="component" value="Unplaced"/>
</dbReference>